<reference evidence="2 3" key="1">
    <citation type="submission" date="2015-04" db="EMBL/GenBank/DDBJ databases">
        <authorList>
            <person name="Syromyatnikov M.Y."/>
            <person name="Popov V.N."/>
        </authorList>
    </citation>
    <scope>NUCLEOTIDE SEQUENCE [LARGE SCALE GENOMIC DNA]</scope>
</reference>
<dbReference type="Proteomes" id="UP000183832">
    <property type="component" value="Unassembled WGS sequence"/>
</dbReference>
<keyword evidence="1" id="KW-0472">Membrane</keyword>
<evidence type="ECO:0000313" key="3">
    <source>
        <dbReference type="Proteomes" id="UP000183832"/>
    </source>
</evidence>
<name>A0A1J1J242_9DIPT</name>
<gene>
    <name evidence="2" type="ORF">CLUMA_CG019855</name>
</gene>
<feature type="transmembrane region" description="Helical" evidence="1">
    <location>
        <begin position="47"/>
        <end position="66"/>
    </location>
</feature>
<dbReference type="EMBL" id="CVRI01000067">
    <property type="protein sequence ID" value="CRL06455.1"/>
    <property type="molecule type" value="Genomic_DNA"/>
</dbReference>
<keyword evidence="1" id="KW-1133">Transmembrane helix</keyword>
<accession>A0A1J1J242</accession>
<dbReference type="AlphaFoldDB" id="A0A1J1J242"/>
<sequence>MIKAHKIDVIYHDFHLLLCSNALCFALCHIMQWFMQASEQQHETNYLAGHGISLIVYFVMSCLCLLQKGINRGDVERLVCISECYAYAILP</sequence>
<proteinExistence type="predicted"/>
<keyword evidence="1" id="KW-0812">Transmembrane</keyword>
<protein>
    <submittedName>
        <fullName evidence="2">CLUMA_CG019855, isoform A</fullName>
    </submittedName>
</protein>
<feature type="transmembrane region" description="Helical" evidence="1">
    <location>
        <begin position="12"/>
        <end position="35"/>
    </location>
</feature>
<evidence type="ECO:0000256" key="1">
    <source>
        <dbReference type="SAM" id="Phobius"/>
    </source>
</evidence>
<organism evidence="2 3">
    <name type="scientific">Clunio marinus</name>
    <dbReference type="NCBI Taxonomy" id="568069"/>
    <lineage>
        <taxon>Eukaryota</taxon>
        <taxon>Metazoa</taxon>
        <taxon>Ecdysozoa</taxon>
        <taxon>Arthropoda</taxon>
        <taxon>Hexapoda</taxon>
        <taxon>Insecta</taxon>
        <taxon>Pterygota</taxon>
        <taxon>Neoptera</taxon>
        <taxon>Endopterygota</taxon>
        <taxon>Diptera</taxon>
        <taxon>Nematocera</taxon>
        <taxon>Chironomoidea</taxon>
        <taxon>Chironomidae</taxon>
        <taxon>Clunio</taxon>
    </lineage>
</organism>
<keyword evidence="3" id="KW-1185">Reference proteome</keyword>
<evidence type="ECO:0000313" key="2">
    <source>
        <dbReference type="EMBL" id="CRL06455.1"/>
    </source>
</evidence>